<keyword evidence="3" id="KW-0378">Hydrolase</keyword>
<evidence type="ECO:0000313" key="4">
    <source>
        <dbReference type="Proteomes" id="UP000234331"/>
    </source>
</evidence>
<dbReference type="PANTHER" id="PTHR43546:SF3">
    <property type="entry name" value="UPF0173 METAL-DEPENDENT HYDROLASE MJ1163"/>
    <property type="match status" value="1"/>
</dbReference>
<keyword evidence="4" id="KW-1185">Reference proteome</keyword>
<dbReference type="Pfam" id="PF18456">
    <property type="entry name" value="CmlA_N"/>
    <property type="match status" value="1"/>
</dbReference>
<dbReference type="Pfam" id="PF12706">
    <property type="entry name" value="Lactamase_B_2"/>
    <property type="match status" value="1"/>
</dbReference>
<dbReference type="AlphaFoldDB" id="A0A2I2KIA4"/>
<dbReference type="InterPro" id="IPR036866">
    <property type="entry name" value="RibonucZ/Hydroxyglut_hydro"/>
</dbReference>
<reference evidence="3 4" key="1">
    <citation type="submission" date="2017-06" db="EMBL/GenBank/DDBJ databases">
        <authorList>
            <person name="Kim H.J."/>
            <person name="Triplett B.A."/>
        </authorList>
    </citation>
    <scope>NUCLEOTIDE SEQUENCE [LARGE SCALE GENOMIC DNA]</scope>
    <source>
        <strain evidence="3">FRACA_ARgP5</strain>
    </source>
</reference>
<proteinExistence type="predicted"/>
<dbReference type="OrthoDB" id="5657199at2"/>
<gene>
    <name evidence="3" type="ORF">FRACA_10141</name>
</gene>
<feature type="domain" description="Diiron non-heme beta-hydroxylase N-terminal" evidence="2">
    <location>
        <begin position="8"/>
        <end position="237"/>
    </location>
</feature>
<evidence type="ECO:0000313" key="3">
    <source>
        <dbReference type="EMBL" id="SNQ45383.1"/>
    </source>
</evidence>
<evidence type="ECO:0000259" key="1">
    <source>
        <dbReference type="Pfam" id="PF12706"/>
    </source>
</evidence>
<name>A0A2I2KIA4_9ACTN</name>
<dbReference type="PANTHER" id="PTHR43546">
    <property type="entry name" value="UPF0173 METAL-DEPENDENT HYDROLASE MJ1163-RELATED"/>
    <property type="match status" value="1"/>
</dbReference>
<dbReference type="GO" id="GO:0016787">
    <property type="term" value="F:hydrolase activity"/>
    <property type="evidence" value="ECO:0007669"/>
    <property type="project" value="UniProtKB-KW"/>
</dbReference>
<dbReference type="InterPro" id="IPR050114">
    <property type="entry name" value="UPF0173_UPF0282_UlaG_hydrolase"/>
</dbReference>
<dbReference type="InterPro" id="IPR001279">
    <property type="entry name" value="Metallo-B-lactamas"/>
</dbReference>
<dbReference type="RefSeq" id="WP_101829560.1">
    <property type="nucleotide sequence ID" value="NZ_FZMO01000001.1"/>
</dbReference>
<dbReference type="Gene3D" id="3.60.15.10">
    <property type="entry name" value="Ribonuclease Z/Hydroxyacylglutathione hydrolase-like"/>
    <property type="match status" value="1"/>
</dbReference>
<sequence length="531" mass="56745">MTAAPVGLRVDVRVEPLVGGWYAWSHLVAPATASRHLTHRHQSIIDSYVAAPSVHQQAARSPALAGGPFVDVAGDRSADVAALGERRRRERADLVALSAALDELADIVAAPAGVPLGPLYASLPPALRGCVELTYDLDDHCSFRLLEALLYERYYAGGRDQALALSLAGSDDRPFALSTPRLDAPDVLLAGVPFHHPGVDALFASVRAPMPFDDLASCLELDADGAAKLRRLVTATPPVAGDSAPRTALRVRYIGHACVLVEMAGTSFLVDPLLPDAFEGAGPRVSAADLPERIDFALVTHAHHDHLVLETLLRLRHRLGTVVVPRGGTGALQDPSPRLALEHAGFHDVVELGDLDELVVADGRGRIVAVPFLGEHGDLAIAAKAGWLIETEGTRLLFAADSAVLDASLYDVLREVVGRVDVVFLGMECEGAPLTWLYGPLFRREPSRERAAARRLAGSDDVQALALLGALGCQRAFVYAMGHEPWVHFLTATAFRPDARPVLAADRLVAEARRRGMSVDRLHGGCDIVLP</sequence>
<dbReference type="Proteomes" id="UP000234331">
    <property type="component" value="Unassembled WGS sequence"/>
</dbReference>
<protein>
    <submittedName>
        <fullName evidence="3">Hydrolase (Zn-dependent) of the beta-lactamase</fullName>
    </submittedName>
</protein>
<evidence type="ECO:0000259" key="2">
    <source>
        <dbReference type="Pfam" id="PF18456"/>
    </source>
</evidence>
<feature type="domain" description="Metallo-beta-lactamase" evidence="1">
    <location>
        <begin position="268"/>
        <end position="425"/>
    </location>
</feature>
<organism evidence="3 4">
    <name type="scientific">Frankia canadensis</name>
    <dbReference type="NCBI Taxonomy" id="1836972"/>
    <lineage>
        <taxon>Bacteria</taxon>
        <taxon>Bacillati</taxon>
        <taxon>Actinomycetota</taxon>
        <taxon>Actinomycetes</taxon>
        <taxon>Frankiales</taxon>
        <taxon>Frankiaceae</taxon>
        <taxon>Frankia</taxon>
    </lineage>
</organism>
<dbReference type="EMBL" id="FZMO01000001">
    <property type="protein sequence ID" value="SNQ45383.1"/>
    <property type="molecule type" value="Genomic_DNA"/>
</dbReference>
<dbReference type="InterPro" id="IPR041141">
    <property type="entry name" value="CmlA_N"/>
</dbReference>
<dbReference type="SUPFAM" id="SSF56281">
    <property type="entry name" value="Metallo-hydrolase/oxidoreductase"/>
    <property type="match status" value="1"/>
</dbReference>
<accession>A0A2I2KIA4</accession>